<dbReference type="EMBL" id="CP021886">
    <property type="protein sequence ID" value="AWI34002.1"/>
    <property type="molecule type" value="Genomic_DNA"/>
</dbReference>
<dbReference type="PROSITE" id="PS50928">
    <property type="entry name" value="ABC_TM1"/>
    <property type="match status" value="1"/>
</dbReference>
<evidence type="ECO:0000256" key="1">
    <source>
        <dbReference type="ARBA" id="ARBA00004429"/>
    </source>
</evidence>
<dbReference type="GO" id="GO:0022857">
    <property type="term" value="F:transmembrane transporter activity"/>
    <property type="evidence" value="ECO:0007669"/>
    <property type="project" value="InterPro"/>
</dbReference>
<dbReference type="InterPro" id="IPR010065">
    <property type="entry name" value="AA_ABC_transptr_permease_3TM"/>
</dbReference>
<evidence type="ECO:0000313" key="12">
    <source>
        <dbReference type="Proteomes" id="UP000029920"/>
    </source>
</evidence>
<keyword evidence="6 8" id="KW-1133">Transmembrane helix</keyword>
<organism evidence="11 12">
    <name type="scientific">Helicobacter apodemus</name>
    <dbReference type="NCBI Taxonomy" id="135569"/>
    <lineage>
        <taxon>Bacteria</taxon>
        <taxon>Pseudomonadati</taxon>
        <taxon>Campylobacterota</taxon>
        <taxon>Epsilonproteobacteria</taxon>
        <taxon>Campylobacterales</taxon>
        <taxon>Helicobacteraceae</taxon>
        <taxon>Helicobacter</taxon>
    </lineage>
</organism>
<keyword evidence="4" id="KW-1003">Cell membrane</keyword>
<reference evidence="10 13" key="2">
    <citation type="submission" date="2017-06" db="EMBL/GenBank/DDBJ databases">
        <title>Complete genome of Helicobacter apodemus.</title>
        <authorList>
            <person name="Cho S."/>
        </authorList>
    </citation>
    <scope>NUCLEOTIDE SEQUENCE [LARGE SCALE GENOMIC DNA]</scope>
    <source>
        <strain evidence="10">SCJK1</strain>
        <strain evidence="13">SNUVETPUB-15-01</strain>
    </source>
</reference>
<evidence type="ECO:0000259" key="9">
    <source>
        <dbReference type="PROSITE" id="PS50928"/>
    </source>
</evidence>
<evidence type="ECO:0000256" key="7">
    <source>
        <dbReference type="ARBA" id="ARBA00023136"/>
    </source>
</evidence>
<evidence type="ECO:0000256" key="2">
    <source>
        <dbReference type="ARBA" id="ARBA00010072"/>
    </source>
</evidence>
<evidence type="ECO:0000256" key="5">
    <source>
        <dbReference type="ARBA" id="ARBA00022692"/>
    </source>
</evidence>
<evidence type="ECO:0000256" key="8">
    <source>
        <dbReference type="RuleBase" id="RU363032"/>
    </source>
</evidence>
<evidence type="ECO:0000313" key="11">
    <source>
        <dbReference type="EMBL" id="TLE14959.1"/>
    </source>
</evidence>
<dbReference type="OrthoDB" id="92598at2"/>
<comment type="similarity">
    <text evidence="2">Belongs to the binding-protein-dependent transport system permease family. HisMQ subfamily.</text>
</comment>
<gene>
    <name evidence="10" type="ORF">CDV25_03870</name>
    <name evidence="11" type="ORF">LS72_007480</name>
</gene>
<sequence>MDIIDFYALLGGLKLTLIMAFFAAGGAIIFGSILAVMRNYGKFGAGKFLGYLAGTYIEVFRNTPLLLWMYAACFVLPVVLGIPANYAVLGTIGLFLYTSSVMAEIIRGGLNSIPKGQFEAAASQGFSFPFTLWYIIFPQCYRKVIPTILSQCVTTIKDTSFLAALNVVELTNVSKDILARSTSFEEIVSVFATVAGLYFIVCFCLSLIVRTYANHINIQTH</sequence>
<keyword evidence="3 8" id="KW-0813">Transport</keyword>
<feature type="transmembrane region" description="Helical" evidence="8">
    <location>
        <begin position="187"/>
        <end position="209"/>
    </location>
</feature>
<proteinExistence type="inferred from homology"/>
<keyword evidence="7 8" id="KW-0472">Membrane</keyword>
<dbReference type="Proteomes" id="UP000244890">
    <property type="component" value="Chromosome"/>
</dbReference>
<dbReference type="AlphaFoldDB" id="A0A099U6C5"/>
<dbReference type="SUPFAM" id="SSF161098">
    <property type="entry name" value="MetI-like"/>
    <property type="match status" value="1"/>
</dbReference>
<dbReference type="CDD" id="cd06261">
    <property type="entry name" value="TM_PBP2"/>
    <property type="match status" value="1"/>
</dbReference>
<dbReference type="InterPro" id="IPR035906">
    <property type="entry name" value="MetI-like_sf"/>
</dbReference>
<accession>A0A099U6C5</accession>
<evidence type="ECO:0000313" key="13">
    <source>
        <dbReference type="Proteomes" id="UP000244890"/>
    </source>
</evidence>
<dbReference type="GO" id="GO:0006865">
    <property type="term" value="P:amino acid transport"/>
    <property type="evidence" value="ECO:0007669"/>
    <property type="project" value="TreeGrafter"/>
</dbReference>
<dbReference type="Pfam" id="PF00528">
    <property type="entry name" value="BPD_transp_1"/>
    <property type="match status" value="1"/>
</dbReference>
<dbReference type="PANTHER" id="PTHR30614">
    <property type="entry name" value="MEMBRANE COMPONENT OF AMINO ACID ABC TRANSPORTER"/>
    <property type="match status" value="1"/>
</dbReference>
<dbReference type="KEGG" id="had:CDV25_03870"/>
<dbReference type="PANTHER" id="PTHR30614:SF41">
    <property type="entry name" value="INNER MEMBRANE AMINO-ACID ABC TRANSPORTER PERMEASE PROTEIN YHDY"/>
    <property type="match status" value="1"/>
</dbReference>
<protein>
    <submittedName>
        <fullName evidence="11">Amino acid ABC transporter permease</fullName>
    </submittedName>
</protein>
<dbReference type="Gene3D" id="1.10.3720.10">
    <property type="entry name" value="MetI-like"/>
    <property type="match status" value="1"/>
</dbReference>
<keyword evidence="5 8" id="KW-0812">Transmembrane</keyword>
<name>A0A099U6C5_9HELI</name>
<dbReference type="NCBIfam" id="TIGR01726">
    <property type="entry name" value="HEQRo_perm_3TM"/>
    <property type="match status" value="1"/>
</dbReference>
<keyword evidence="12" id="KW-1185">Reference proteome</keyword>
<feature type="transmembrane region" description="Helical" evidence="8">
    <location>
        <begin position="15"/>
        <end position="37"/>
    </location>
</feature>
<evidence type="ECO:0000256" key="3">
    <source>
        <dbReference type="ARBA" id="ARBA00022448"/>
    </source>
</evidence>
<evidence type="ECO:0000256" key="4">
    <source>
        <dbReference type="ARBA" id="ARBA00022475"/>
    </source>
</evidence>
<comment type="subcellular location">
    <subcellularLocation>
        <location evidence="1">Cell inner membrane</location>
        <topology evidence="1">Multi-pass membrane protein</topology>
    </subcellularLocation>
    <subcellularLocation>
        <location evidence="8">Cell membrane</location>
        <topology evidence="8">Multi-pass membrane protein</topology>
    </subcellularLocation>
</comment>
<reference evidence="11 12" key="1">
    <citation type="journal article" date="2014" name="Genome Announc.">
        <title>Draft genome sequences of eight enterohepatic helicobacter species isolated from both laboratory and wild rodents.</title>
        <authorList>
            <person name="Sheh A."/>
            <person name="Shen Z."/>
            <person name="Fox J.G."/>
        </authorList>
    </citation>
    <scope>NUCLEOTIDE SEQUENCE [LARGE SCALE GENOMIC DNA]</scope>
    <source>
        <strain evidence="11 12">MIT-03-7007</strain>
    </source>
</reference>
<dbReference type="EMBL" id="JRPC02000019">
    <property type="protein sequence ID" value="TLE14959.1"/>
    <property type="molecule type" value="Genomic_DNA"/>
</dbReference>
<dbReference type="Proteomes" id="UP000029920">
    <property type="component" value="Unassembled WGS sequence"/>
</dbReference>
<feature type="transmembrane region" description="Helical" evidence="8">
    <location>
        <begin position="65"/>
        <end position="82"/>
    </location>
</feature>
<evidence type="ECO:0000313" key="10">
    <source>
        <dbReference type="EMBL" id="AWI34002.1"/>
    </source>
</evidence>
<dbReference type="GO" id="GO:0043190">
    <property type="term" value="C:ATP-binding cassette (ABC) transporter complex"/>
    <property type="evidence" value="ECO:0007669"/>
    <property type="project" value="InterPro"/>
</dbReference>
<dbReference type="InterPro" id="IPR043429">
    <property type="entry name" value="ArtM/GltK/GlnP/TcyL/YhdX-like"/>
</dbReference>
<reference evidence="11" key="3">
    <citation type="submission" date="2018-04" db="EMBL/GenBank/DDBJ databases">
        <authorList>
            <person name="Sheh A."/>
            <person name="Shen Z."/>
            <person name="Mannion A.J."/>
            <person name="Fox J.G."/>
        </authorList>
    </citation>
    <scope>NUCLEOTIDE SEQUENCE</scope>
    <source>
        <strain evidence="11">MIT-03-7007</strain>
    </source>
</reference>
<feature type="domain" description="ABC transmembrane type-1" evidence="9">
    <location>
        <begin position="13"/>
        <end position="209"/>
    </location>
</feature>
<evidence type="ECO:0000256" key="6">
    <source>
        <dbReference type="ARBA" id="ARBA00022989"/>
    </source>
</evidence>
<dbReference type="InterPro" id="IPR000515">
    <property type="entry name" value="MetI-like"/>
</dbReference>
<dbReference type="RefSeq" id="WP_034554769.1">
    <property type="nucleotide sequence ID" value="NZ_CP021886.1"/>
</dbReference>